<keyword evidence="1" id="KW-0472">Membrane</keyword>
<dbReference type="RefSeq" id="WP_311559275.1">
    <property type="nucleotide sequence ID" value="NZ_JAVREJ010000021.1"/>
</dbReference>
<protein>
    <submittedName>
        <fullName evidence="2">Right-handed parallel beta-helix repeat-containing protein</fullName>
    </submittedName>
</protein>
<reference evidence="3" key="1">
    <citation type="submission" date="2023-07" db="EMBL/GenBank/DDBJ databases">
        <title>30 novel species of actinomycetes from the DSMZ collection.</title>
        <authorList>
            <person name="Nouioui I."/>
        </authorList>
    </citation>
    <scope>NUCLEOTIDE SEQUENCE [LARGE SCALE GENOMIC DNA]</scope>
    <source>
        <strain evidence="3">DSM 45834</strain>
    </source>
</reference>
<evidence type="ECO:0000313" key="2">
    <source>
        <dbReference type="EMBL" id="MDT0352773.1"/>
    </source>
</evidence>
<accession>A0ABU2NFN3</accession>
<dbReference type="InterPro" id="IPR011050">
    <property type="entry name" value="Pectin_lyase_fold/virulence"/>
</dbReference>
<dbReference type="Proteomes" id="UP001183202">
    <property type="component" value="Unassembled WGS sequence"/>
</dbReference>
<dbReference type="Gene3D" id="2.160.20.10">
    <property type="entry name" value="Single-stranded right-handed beta-helix, Pectin lyase-like"/>
    <property type="match status" value="1"/>
</dbReference>
<gene>
    <name evidence="2" type="ORF">RM445_24930</name>
</gene>
<dbReference type="InterPro" id="IPR006626">
    <property type="entry name" value="PbH1"/>
</dbReference>
<name>A0ABU2NFN3_9PSEU</name>
<evidence type="ECO:0000313" key="3">
    <source>
        <dbReference type="Proteomes" id="UP001183202"/>
    </source>
</evidence>
<organism evidence="2 3">
    <name type="scientific">Pseudonocardia charpentierae</name>
    <dbReference type="NCBI Taxonomy" id="3075545"/>
    <lineage>
        <taxon>Bacteria</taxon>
        <taxon>Bacillati</taxon>
        <taxon>Actinomycetota</taxon>
        <taxon>Actinomycetes</taxon>
        <taxon>Pseudonocardiales</taxon>
        <taxon>Pseudonocardiaceae</taxon>
        <taxon>Pseudonocardia</taxon>
    </lineage>
</organism>
<evidence type="ECO:0000256" key="1">
    <source>
        <dbReference type="SAM" id="Phobius"/>
    </source>
</evidence>
<dbReference type="EMBL" id="JAVREJ010000021">
    <property type="protein sequence ID" value="MDT0352773.1"/>
    <property type="molecule type" value="Genomic_DNA"/>
</dbReference>
<dbReference type="SUPFAM" id="SSF51126">
    <property type="entry name" value="Pectin lyase-like"/>
    <property type="match status" value="1"/>
</dbReference>
<comment type="caution">
    <text evidence="2">The sequence shown here is derived from an EMBL/GenBank/DDBJ whole genome shotgun (WGS) entry which is preliminary data.</text>
</comment>
<dbReference type="SMART" id="SM00710">
    <property type="entry name" value="PbH1"/>
    <property type="match status" value="5"/>
</dbReference>
<feature type="transmembrane region" description="Helical" evidence="1">
    <location>
        <begin position="26"/>
        <end position="44"/>
    </location>
</feature>
<proteinExistence type="predicted"/>
<keyword evidence="1" id="KW-1133">Transmembrane helix</keyword>
<dbReference type="InterPro" id="IPR012334">
    <property type="entry name" value="Pectin_lyas_fold"/>
</dbReference>
<sequence>MTCVNRDIEEAAPVPVRIPRHTRPGLRAPALGVCLLLLAILATACGTPSAPAPVPQVTGRPLGSSFVAVEALGFPARSTAAVAGTTPQGATTVEGTTDQAGRLNASVPVPNGYQGPLDVKVTVGGAAATTTVTAGAAAGGTPAGDAGVRPLGDITCTTTSDVSSPPSASPGEVVCLTGELSARLTINHGGTPQSPVIYSGGGDTKVEGIDVTTDNVIVEGFISEDASNMGARLLGDNITFRDNTITHPVYGGDDTDGMRFFGDNITILHNTISDVSDGSDCGDEGCGDGPHPDCMQTYYSDNYPTSSNITIEGNRCENAAAQCLIAEGPQIPDEGVNGPGASTGWTFFNNYCDTGAAQAVQFKNVSDVTIADNFFDGKNNKAISLSDGSIGAHVGGNKLGEKTPKLITFDDDTVAAGYIGPQPDQG</sequence>
<keyword evidence="3" id="KW-1185">Reference proteome</keyword>
<keyword evidence="1" id="KW-0812">Transmembrane</keyword>